<name>A0A1D8INS9_9GAMM</name>
<evidence type="ECO:0000259" key="3">
    <source>
        <dbReference type="Pfam" id="PF11992"/>
    </source>
</evidence>
<protein>
    <recommendedName>
        <fullName evidence="3">Protein-glutamine gamma-glutamyltransferase TgpA N-terminal domain-containing protein</fullName>
    </recommendedName>
</protein>
<evidence type="ECO:0000256" key="2">
    <source>
        <dbReference type="SAM" id="Phobius"/>
    </source>
</evidence>
<feature type="region of interest" description="Disordered" evidence="1">
    <location>
        <begin position="237"/>
        <end position="269"/>
    </location>
</feature>
<reference evidence="5" key="1">
    <citation type="submission" date="2016-09" db="EMBL/GenBank/DDBJ databases">
        <title>Acidihalobacter prosperus F5.</title>
        <authorList>
            <person name="Khaleque H.N."/>
            <person name="Ramsay J.P."/>
            <person name="Kaksonen A.H."/>
            <person name="Boxall N.J."/>
            <person name="Watkin E.L.J."/>
        </authorList>
    </citation>
    <scope>NUCLEOTIDE SEQUENCE [LARGE SCALE GENOMIC DNA]</scope>
    <source>
        <strain evidence="5">F5</strain>
    </source>
</reference>
<feature type="transmembrane region" description="Helical" evidence="2">
    <location>
        <begin position="135"/>
        <end position="153"/>
    </location>
</feature>
<keyword evidence="5" id="KW-1185">Reference proteome</keyword>
<keyword evidence="2" id="KW-0472">Membrane</keyword>
<dbReference type="PANTHER" id="PTHR42736:SF1">
    <property type="entry name" value="PROTEIN-GLUTAMINE GAMMA-GLUTAMYLTRANSFERASE"/>
    <property type="match status" value="1"/>
</dbReference>
<dbReference type="EMBL" id="CP017415">
    <property type="protein sequence ID" value="AOU98122.1"/>
    <property type="molecule type" value="Genomic_DNA"/>
</dbReference>
<keyword evidence="2" id="KW-1133">Transmembrane helix</keyword>
<evidence type="ECO:0000313" key="4">
    <source>
        <dbReference type="EMBL" id="AOU98122.1"/>
    </source>
</evidence>
<dbReference type="PANTHER" id="PTHR42736">
    <property type="entry name" value="PROTEIN-GLUTAMINE GAMMA-GLUTAMYLTRANSFERASE"/>
    <property type="match status" value="1"/>
</dbReference>
<accession>A0A1D8INS9</accession>
<evidence type="ECO:0000256" key="1">
    <source>
        <dbReference type="SAM" id="MobiDB-lite"/>
    </source>
</evidence>
<dbReference type="InterPro" id="IPR052901">
    <property type="entry name" value="Bact_TGase-like"/>
</dbReference>
<feature type="transmembrane region" description="Helical" evidence="2">
    <location>
        <begin position="112"/>
        <end position="129"/>
    </location>
</feature>
<sequence>MNKGRRHTDLAAPLHTALYGLLGSQILIAALLFGALPIWVPVSAILMFLTCGLILYRGWPLPASIFLVGLGLSAMLGVWLWFHTLNGASAGVSLLLLIAAIKTFETRTTRDLMVVALSAYLLTTSLFLFDQSIPRSAFALLNLIWLTAILQQMQTRQISLPLRRHLGSASGRIAFALPLMLILFVLFPRIEGPLWGRVPDRHKAVTGLSDHMSPGDISQLVRSRAIAFRAHIQGPRRHRASDIGEPMSSIDSMASPGFLRQNSHRRRQN</sequence>
<evidence type="ECO:0000313" key="5">
    <source>
        <dbReference type="Proteomes" id="UP000095401"/>
    </source>
</evidence>
<dbReference type="InterPro" id="IPR021878">
    <property type="entry name" value="TgpA_N"/>
</dbReference>
<dbReference type="AlphaFoldDB" id="A0A1D8INS9"/>
<feature type="transmembrane region" description="Helical" evidence="2">
    <location>
        <begin position="173"/>
        <end position="190"/>
    </location>
</feature>
<proteinExistence type="predicted"/>
<dbReference type="Proteomes" id="UP000095401">
    <property type="component" value="Chromosome"/>
</dbReference>
<organism evidence="4 5">
    <name type="scientific">Acidihalobacter yilgarnensis</name>
    <dbReference type="NCBI Taxonomy" id="2819280"/>
    <lineage>
        <taxon>Bacteria</taxon>
        <taxon>Pseudomonadati</taxon>
        <taxon>Pseudomonadota</taxon>
        <taxon>Gammaproteobacteria</taxon>
        <taxon>Chromatiales</taxon>
        <taxon>Ectothiorhodospiraceae</taxon>
        <taxon>Acidihalobacter</taxon>
    </lineage>
</organism>
<dbReference type="KEGG" id="aprs:BI364_09275"/>
<feature type="transmembrane region" description="Helical" evidence="2">
    <location>
        <begin position="38"/>
        <end position="56"/>
    </location>
</feature>
<feature type="domain" description="Protein-glutamine gamma-glutamyltransferase TgpA N-terminal" evidence="3">
    <location>
        <begin position="22"/>
        <end position="233"/>
    </location>
</feature>
<feature type="transmembrane region" description="Helical" evidence="2">
    <location>
        <begin position="12"/>
        <end position="32"/>
    </location>
</feature>
<keyword evidence="2" id="KW-0812">Transmembrane</keyword>
<feature type="transmembrane region" description="Helical" evidence="2">
    <location>
        <begin position="63"/>
        <end position="82"/>
    </location>
</feature>
<gene>
    <name evidence="4" type="ORF">BI364_09275</name>
</gene>
<dbReference type="Pfam" id="PF11992">
    <property type="entry name" value="TgpA_N"/>
    <property type="match status" value="1"/>
</dbReference>